<dbReference type="EMBL" id="JAPVEB010000010">
    <property type="protein sequence ID" value="KAJ5256373.1"/>
    <property type="molecule type" value="Genomic_DNA"/>
</dbReference>
<proteinExistence type="predicted"/>
<evidence type="ECO:0000313" key="2">
    <source>
        <dbReference type="Proteomes" id="UP001220256"/>
    </source>
</evidence>
<dbReference type="Proteomes" id="UP001220256">
    <property type="component" value="Unassembled WGS sequence"/>
</dbReference>
<accession>A0ABQ8W6V2</accession>
<organism evidence="1 2">
    <name type="scientific">Penicillium chrysogenum</name>
    <name type="common">Penicillium notatum</name>
    <dbReference type="NCBI Taxonomy" id="5076"/>
    <lineage>
        <taxon>Eukaryota</taxon>
        <taxon>Fungi</taxon>
        <taxon>Dikarya</taxon>
        <taxon>Ascomycota</taxon>
        <taxon>Pezizomycotina</taxon>
        <taxon>Eurotiomycetes</taxon>
        <taxon>Eurotiomycetidae</taxon>
        <taxon>Eurotiales</taxon>
        <taxon>Aspergillaceae</taxon>
        <taxon>Penicillium</taxon>
        <taxon>Penicillium chrysogenum species complex</taxon>
    </lineage>
</organism>
<name>A0ABQ8W6V2_PENCH</name>
<keyword evidence="2" id="KW-1185">Reference proteome</keyword>
<sequence>MSSPLPIVLCALDAGIGKPASELLLPEFEVIHFIQSLSAAQSEIPHLLAGRDPQSPHVNNVGTKDYSRPARAIIFGRGFDLEDVEVLRENVAGISQDPVLWIAGDPSRKPPPGAVLPPNIHQLVAGIARKLLGGWVEAGAASNEVILY</sequence>
<reference evidence="1 2" key="1">
    <citation type="journal article" date="2023" name="IMA Fungus">
        <title>Comparative genomic study of the Penicillium genus elucidates a diverse pangenome and 15 lateral gene transfer events.</title>
        <authorList>
            <person name="Petersen C."/>
            <person name="Sorensen T."/>
            <person name="Nielsen M.R."/>
            <person name="Sondergaard T.E."/>
            <person name="Sorensen J.L."/>
            <person name="Fitzpatrick D.A."/>
            <person name="Frisvad J.C."/>
            <person name="Nielsen K.L."/>
        </authorList>
    </citation>
    <scope>NUCLEOTIDE SEQUENCE [LARGE SCALE GENOMIC DNA]</scope>
    <source>
        <strain evidence="1 2">IBT 3361</strain>
    </source>
</reference>
<gene>
    <name evidence="1" type="ORF">N7505_011524</name>
</gene>
<evidence type="ECO:0000313" key="1">
    <source>
        <dbReference type="EMBL" id="KAJ5256373.1"/>
    </source>
</evidence>
<comment type="caution">
    <text evidence="1">The sequence shown here is derived from an EMBL/GenBank/DDBJ whole genome shotgun (WGS) entry which is preliminary data.</text>
</comment>
<protein>
    <submittedName>
        <fullName evidence="1">Uncharacterized protein</fullName>
    </submittedName>
</protein>